<dbReference type="GO" id="GO:0005524">
    <property type="term" value="F:ATP binding"/>
    <property type="evidence" value="ECO:0007669"/>
    <property type="project" value="UniProtKB-KW"/>
</dbReference>
<evidence type="ECO:0000256" key="4">
    <source>
        <dbReference type="ARBA" id="ARBA00022840"/>
    </source>
</evidence>
<dbReference type="InterPro" id="IPR003439">
    <property type="entry name" value="ABC_transporter-like_ATP-bd"/>
</dbReference>
<evidence type="ECO:0000256" key="2">
    <source>
        <dbReference type="ARBA" id="ARBA00022448"/>
    </source>
</evidence>
<dbReference type="InterPro" id="IPR017871">
    <property type="entry name" value="ABC_transporter-like_CS"/>
</dbReference>
<accession>A0A062ICD9</accession>
<dbReference type="PATRIC" id="fig|1310697.3.peg.2827"/>
<dbReference type="GO" id="GO:0016887">
    <property type="term" value="F:ATP hydrolysis activity"/>
    <property type="evidence" value="ECO:0007669"/>
    <property type="project" value="InterPro"/>
</dbReference>
<name>A0A062ICD9_ACIBA</name>
<dbReference type="InterPro" id="IPR027417">
    <property type="entry name" value="P-loop_NTPase"/>
</dbReference>
<keyword evidence="2" id="KW-0813">Transport</keyword>
<dbReference type="PROSITE" id="PS50893">
    <property type="entry name" value="ABC_TRANSPORTER_2"/>
    <property type="match status" value="1"/>
</dbReference>
<dbReference type="EMBL" id="JMOD01000061">
    <property type="protein sequence ID" value="KCY17395.1"/>
    <property type="molecule type" value="Genomic_DNA"/>
</dbReference>
<dbReference type="Proteomes" id="UP000027327">
    <property type="component" value="Unassembled WGS sequence"/>
</dbReference>
<keyword evidence="4" id="KW-0067">ATP-binding</keyword>
<dbReference type="PANTHER" id="PTHR42788:SF13">
    <property type="entry name" value="ALIPHATIC SULFONATES IMPORT ATP-BINDING PROTEIN SSUB"/>
    <property type="match status" value="1"/>
</dbReference>
<dbReference type="SUPFAM" id="SSF52540">
    <property type="entry name" value="P-loop containing nucleoside triphosphate hydrolases"/>
    <property type="match status" value="1"/>
</dbReference>
<proteinExistence type="inferred from homology"/>
<reference evidence="6 7" key="1">
    <citation type="submission" date="2014-04" db="EMBL/GenBank/DDBJ databases">
        <title>Comparative genomics and transcriptomics to identify genetic mechanisms underlying the emergence of carbapenem resistant Acinetobacter baumannii (CRAb).</title>
        <authorList>
            <person name="Harris A.D."/>
            <person name="Johnson K.J."/>
            <person name="George J."/>
            <person name="Nadendla S."/>
            <person name="Daugherty S.C."/>
            <person name="Parankush S."/>
            <person name="Sadzewicz L."/>
            <person name="Tallon L."/>
            <person name="Sengamalay N."/>
            <person name="Hazen T.H."/>
            <person name="Rasko D.A."/>
        </authorList>
    </citation>
    <scope>NUCLEOTIDE SEQUENCE [LARGE SCALE GENOMIC DNA]</scope>
    <source>
        <strain evidence="6 7">21072</strain>
    </source>
</reference>
<protein>
    <submittedName>
        <fullName evidence="6">ABC transporter family protein</fullName>
    </submittedName>
</protein>
<dbReference type="PROSITE" id="PS00211">
    <property type="entry name" value="ABC_TRANSPORTER_1"/>
    <property type="match status" value="1"/>
</dbReference>
<evidence type="ECO:0000256" key="1">
    <source>
        <dbReference type="ARBA" id="ARBA00005417"/>
    </source>
</evidence>
<evidence type="ECO:0000256" key="3">
    <source>
        <dbReference type="ARBA" id="ARBA00022741"/>
    </source>
</evidence>
<dbReference type="Gene3D" id="3.40.50.300">
    <property type="entry name" value="P-loop containing nucleotide triphosphate hydrolases"/>
    <property type="match status" value="1"/>
</dbReference>
<dbReference type="SMART" id="SM00382">
    <property type="entry name" value="AAA"/>
    <property type="match status" value="1"/>
</dbReference>
<evidence type="ECO:0000313" key="6">
    <source>
        <dbReference type="EMBL" id="KCY17395.1"/>
    </source>
</evidence>
<keyword evidence="3" id="KW-0547">Nucleotide-binding</keyword>
<dbReference type="RefSeq" id="WP_002058061.1">
    <property type="nucleotide sequence ID" value="NZ_JMOD01000061.1"/>
</dbReference>
<evidence type="ECO:0000313" key="7">
    <source>
        <dbReference type="Proteomes" id="UP000027327"/>
    </source>
</evidence>
<organism evidence="6 7">
    <name type="scientific">Acinetobacter baumannii 21072</name>
    <dbReference type="NCBI Taxonomy" id="1310697"/>
    <lineage>
        <taxon>Bacteria</taxon>
        <taxon>Pseudomonadati</taxon>
        <taxon>Pseudomonadota</taxon>
        <taxon>Gammaproteobacteria</taxon>
        <taxon>Moraxellales</taxon>
        <taxon>Moraxellaceae</taxon>
        <taxon>Acinetobacter</taxon>
        <taxon>Acinetobacter calcoaceticus/baumannii complex</taxon>
    </lineage>
</organism>
<dbReference type="PANTHER" id="PTHR42788">
    <property type="entry name" value="TAURINE IMPORT ATP-BINDING PROTEIN-RELATED"/>
    <property type="match status" value="1"/>
</dbReference>
<dbReference type="AlphaFoldDB" id="A0A062ICD9"/>
<gene>
    <name evidence="6" type="ORF">J596_2943</name>
</gene>
<dbReference type="Pfam" id="PF00005">
    <property type="entry name" value="ABC_tran"/>
    <property type="match status" value="1"/>
</dbReference>
<dbReference type="CDD" id="cd03293">
    <property type="entry name" value="ABC_NrtD_SsuB_transporters"/>
    <property type="match status" value="1"/>
</dbReference>
<sequence length="263" mass="30175">MTQPFIELNNVQKIFKQNKTENTVLEDINLKIPEGQFVCLLGPSGCGKSTILNLLAGFEKPTSGDIYVDGQTISAPGIDRAVVFQQAQLFPWLTVKENIQFPLKQSKAEPKYITKQTEYYLEKTGLKKFENHRIWQISGGMKQRVALARAWVMKPKILLMDEPFGALDAQTRILMQETLTQLWQDNKTTVLFVTHDIDESLLLADRIILMAGHPGRIAEDIQVNLPRDRTIENIAPQQEFIETKKHILEIMRKEVSRMIDYIH</sequence>
<dbReference type="InterPro" id="IPR050166">
    <property type="entry name" value="ABC_transporter_ATP-bind"/>
</dbReference>
<comment type="similarity">
    <text evidence="1">Belongs to the ABC transporter superfamily.</text>
</comment>
<dbReference type="InterPro" id="IPR003593">
    <property type="entry name" value="AAA+_ATPase"/>
</dbReference>
<comment type="caution">
    <text evidence="6">The sequence shown here is derived from an EMBL/GenBank/DDBJ whole genome shotgun (WGS) entry which is preliminary data.</text>
</comment>
<evidence type="ECO:0000259" key="5">
    <source>
        <dbReference type="PROSITE" id="PS50893"/>
    </source>
</evidence>
<feature type="domain" description="ABC transporter" evidence="5">
    <location>
        <begin position="6"/>
        <end position="237"/>
    </location>
</feature>